<gene>
    <name evidence="1" type="ORF">TKK_002847</name>
</gene>
<dbReference type="AlphaFoldDB" id="A0ABD2XHI5"/>
<keyword evidence="2" id="KW-1185">Reference proteome</keyword>
<accession>A0ABD2XHI5</accession>
<dbReference type="EMBL" id="JBJJXI010000025">
    <property type="protein sequence ID" value="KAL3404352.1"/>
    <property type="molecule type" value="Genomic_DNA"/>
</dbReference>
<evidence type="ECO:0000313" key="1">
    <source>
        <dbReference type="EMBL" id="KAL3404352.1"/>
    </source>
</evidence>
<proteinExistence type="predicted"/>
<name>A0ABD2XHI5_9HYME</name>
<dbReference type="Proteomes" id="UP001627154">
    <property type="component" value="Unassembled WGS sequence"/>
</dbReference>
<organism evidence="1 2">
    <name type="scientific">Trichogramma kaykai</name>
    <dbReference type="NCBI Taxonomy" id="54128"/>
    <lineage>
        <taxon>Eukaryota</taxon>
        <taxon>Metazoa</taxon>
        <taxon>Ecdysozoa</taxon>
        <taxon>Arthropoda</taxon>
        <taxon>Hexapoda</taxon>
        <taxon>Insecta</taxon>
        <taxon>Pterygota</taxon>
        <taxon>Neoptera</taxon>
        <taxon>Endopterygota</taxon>
        <taxon>Hymenoptera</taxon>
        <taxon>Apocrita</taxon>
        <taxon>Proctotrupomorpha</taxon>
        <taxon>Chalcidoidea</taxon>
        <taxon>Trichogrammatidae</taxon>
        <taxon>Trichogramma</taxon>
    </lineage>
</organism>
<reference evidence="1 2" key="1">
    <citation type="journal article" date="2024" name="bioRxiv">
        <title>A reference genome for Trichogramma kaykai: A tiny desert-dwelling parasitoid wasp with competing sex-ratio distorters.</title>
        <authorList>
            <person name="Culotta J."/>
            <person name="Lindsey A.R."/>
        </authorList>
    </citation>
    <scope>NUCLEOTIDE SEQUENCE [LARGE SCALE GENOMIC DNA]</scope>
    <source>
        <strain evidence="1 2">KSX58</strain>
    </source>
</reference>
<protein>
    <submittedName>
        <fullName evidence="1">Uncharacterized protein</fullName>
    </submittedName>
</protein>
<sequence length="75" mass="8599">MNLDEPTPLTFSLGLYATRSRVSSRSECVIVVKKTIILRTNVQKPRFFCLNKCIFKTVAYIVNLILDLKRAIKIP</sequence>
<evidence type="ECO:0000313" key="2">
    <source>
        <dbReference type="Proteomes" id="UP001627154"/>
    </source>
</evidence>
<comment type="caution">
    <text evidence="1">The sequence shown here is derived from an EMBL/GenBank/DDBJ whole genome shotgun (WGS) entry which is preliminary data.</text>
</comment>